<dbReference type="AlphaFoldDB" id="A0A9N7NGU8"/>
<keyword evidence="4" id="KW-0804">Transcription</keyword>
<protein>
    <submittedName>
        <fullName evidence="8">Transcription factor GLABRA 3</fullName>
    </submittedName>
</protein>
<feature type="region of interest" description="Disordered" evidence="6">
    <location>
        <begin position="252"/>
        <end position="284"/>
    </location>
</feature>
<evidence type="ECO:0000313" key="9">
    <source>
        <dbReference type="Proteomes" id="UP001153555"/>
    </source>
</evidence>
<dbReference type="SMART" id="SM00353">
    <property type="entry name" value="HLH"/>
    <property type="match status" value="1"/>
</dbReference>
<dbReference type="InterPro" id="IPR054502">
    <property type="entry name" value="bHLH-TF_ACT-like_plant"/>
</dbReference>
<dbReference type="EMBL" id="CACSLK010027832">
    <property type="protein sequence ID" value="CAA0831555.1"/>
    <property type="molecule type" value="Genomic_DNA"/>
</dbReference>
<feature type="region of interest" description="Disordered" evidence="6">
    <location>
        <begin position="346"/>
        <end position="389"/>
    </location>
</feature>
<evidence type="ECO:0000313" key="8">
    <source>
        <dbReference type="EMBL" id="CAA0831555.1"/>
    </source>
</evidence>
<dbReference type="PANTHER" id="PTHR46266">
    <property type="entry name" value="TRANSCRIPTION FACTOR TT8"/>
    <property type="match status" value="1"/>
</dbReference>
<comment type="caution">
    <text evidence="8">The sequence shown here is derived from an EMBL/GenBank/DDBJ whole genome shotgun (WGS) entry which is preliminary data.</text>
</comment>
<proteinExistence type="predicted"/>
<evidence type="ECO:0000256" key="1">
    <source>
        <dbReference type="ARBA" id="ARBA00004123"/>
    </source>
</evidence>
<dbReference type="GO" id="GO:0080090">
    <property type="term" value="P:regulation of primary metabolic process"/>
    <property type="evidence" value="ECO:0007669"/>
    <property type="project" value="UniProtKB-ARBA"/>
</dbReference>
<dbReference type="Proteomes" id="UP001153555">
    <property type="component" value="Unassembled WGS sequence"/>
</dbReference>
<dbReference type="Pfam" id="PF00010">
    <property type="entry name" value="HLH"/>
    <property type="match status" value="1"/>
</dbReference>
<dbReference type="GO" id="GO:0005634">
    <property type="term" value="C:nucleus"/>
    <property type="evidence" value="ECO:0007669"/>
    <property type="project" value="UniProtKB-SubCell"/>
</dbReference>
<sequence>ALEWGDGFYNGDIKTRKTVQAVESNADDLGLERSDQLRELFESLSQGETSPRPQRPTAALSPEDLTDAEWYFLICMSFVFNIGQGLPGRSLAQNETVWLCNAQCAETKVFSRSLLAKASARTVVCFPHLGGVMELGTTELVPEDPILIQHVKTFFLGSPSTIFSNIPNHGDPSSANELGKNIDQQLSDYQDTTNICCPEINSDDFPDNFLKEESNFGNDVYEEASQMQNGQFKDNYSLSSSDCISQTLGNPETNIVSSDKSKAHDDFVRSHEQAHDSSGFEGNADSTRYQNLLLNLLRGSHELILGPYFSNGSRKSNFVSWKDSKPCSSSLRTGTTPQRLLKKVLFEVPRMHEKNSRTKSSNKQQSDKNDGCKRDGEEGGDRNHVLSERRRREKINERLMILGSLIPSGGKVDKVSILDHTIEYLKELERKLEVLESYKRAMELETTRTQQTGPHEAIERTSGNYSPRETGILKTPLGNKRKACDTDKTIADHKRGRPRDSSKGSIILNVTEKDVSIDIKCGWREFVLVEIMEAITKLHLDSQTVQSSVADGILSMTIKAKCKEVKGPSASVIRQALQKIIRKS</sequence>
<feature type="compositionally biased region" description="Basic and acidic residues" evidence="6">
    <location>
        <begin position="259"/>
        <end position="275"/>
    </location>
</feature>
<dbReference type="InterPro" id="IPR011598">
    <property type="entry name" value="bHLH_dom"/>
</dbReference>
<gene>
    <name evidence="8" type="ORF">SHERM_26903</name>
</gene>
<dbReference type="PROSITE" id="PS50888">
    <property type="entry name" value="BHLH"/>
    <property type="match status" value="1"/>
</dbReference>
<feature type="non-terminal residue" evidence="8">
    <location>
        <position position="1"/>
    </location>
</feature>
<comment type="subcellular location">
    <subcellularLocation>
        <location evidence="1">Nucleus</location>
    </subcellularLocation>
</comment>
<evidence type="ECO:0000259" key="7">
    <source>
        <dbReference type="PROSITE" id="PS50888"/>
    </source>
</evidence>
<dbReference type="InterPro" id="IPR036638">
    <property type="entry name" value="HLH_DNA-bd_sf"/>
</dbReference>
<dbReference type="PANTHER" id="PTHR46266:SF3">
    <property type="entry name" value="TRANSCRIPTION FACTOR EGL1"/>
    <property type="match status" value="1"/>
</dbReference>
<dbReference type="OrthoDB" id="690068at2759"/>
<dbReference type="Gene3D" id="4.10.280.10">
    <property type="entry name" value="Helix-loop-helix DNA-binding domain"/>
    <property type="match status" value="1"/>
</dbReference>
<keyword evidence="9" id="KW-1185">Reference proteome</keyword>
<dbReference type="InterPro" id="IPR025610">
    <property type="entry name" value="MYC/MYB_N"/>
</dbReference>
<feature type="compositionally biased region" description="Basic and acidic residues" evidence="6">
    <location>
        <begin position="365"/>
        <end position="389"/>
    </location>
</feature>
<accession>A0A9N7NGU8</accession>
<dbReference type="SUPFAM" id="SSF47459">
    <property type="entry name" value="HLH, helix-loop-helix DNA-binding domain"/>
    <property type="match status" value="1"/>
</dbReference>
<keyword evidence="2" id="KW-0805">Transcription regulation</keyword>
<organism evidence="8 9">
    <name type="scientific">Striga hermonthica</name>
    <name type="common">Purple witchweed</name>
    <name type="synonym">Buchnera hermonthica</name>
    <dbReference type="NCBI Taxonomy" id="68872"/>
    <lineage>
        <taxon>Eukaryota</taxon>
        <taxon>Viridiplantae</taxon>
        <taxon>Streptophyta</taxon>
        <taxon>Embryophyta</taxon>
        <taxon>Tracheophyta</taxon>
        <taxon>Spermatophyta</taxon>
        <taxon>Magnoliopsida</taxon>
        <taxon>eudicotyledons</taxon>
        <taxon>Gunneridae</taxon>
        <taxon>Pentapetalae</taxon>
        <taxon>asterids</taxon>
        <taxon>lamiids</taxon>
        <taxon>Lamiales</taxon>
        <taxon>Orobanchaceae</taxon>
        <taxon>Buchnereae</taxon>
        <taxon>Striga</taxon>
    </lineage>
</organism>
<dbReference type="Pfam" id="PF14215">
    <property type="entry name" value="bHLH-MYC_N"/>
    <property type="match status" value="1"/>
</dbReference>
<evidence type="ECO:0000256" key="2">
    <source>
        <dbReference type="ARBA" id="ARBA00023015"/>
    </source>
</evidence>
<name>A0A9N7NGU8_STRHE</name>
<keyword evidence="5" id="KW-0539">Nucleus</keyword>
<keyword evidence="3" id="KW-0010">Activator</keyword>
<reference evidence="8" key="1">
    <citation type="submission" date="2019-12" db="EMBL/GenBank/DDBJ databases">
        <authorList>
            <person name="Scholes J."/>
        </authorList>
    </citation>
    <scope>NUCLEOTIDE SEQUENCE</scope>
</reference>
<evidence type="ECO:0000256" key="5">
    <source>
        <dbReference type="ARBA" id="ARBA00023242"/>
    </source>
</evidence>
<feature type="region of interest" description="Disordered" evidence="6">
    <location>
        <begin position="446"/>
        <end position="480"/>
    </location>
</feature>
<evidence type="ECO:0000256" key="3">
    <source>
        <dbReference type="ARBA" id="ARBA00023159"/>
    </source>
</evidence>
<feature type="domain" description="BHLH" evidence="7">
    <location>
        <begin position="379"/>
        <end position="428"/>
    </location>
</feature>
<dbReference type="Pfam" id="PF22754">
    <property type="entry name" value="bHLH-TF_ACT-like_plant"/>
    <property type="match status" value="1"/>
</dbReference>
<evidence type="ECO:0000256" key="6">
    <source>
        <dbReference type="SAM" id="MobiDB-lite"/>
    </source>
</evidence>
<evidence type="ECO:0000256" key="4">
    <source>
        <dbReference type="ARBA" id="ARBA00023163"/>
    </source>
</evidence>
<dbReference type="GO" id="GO:0046983">
    <property type="term" value="F:protein dimerization activity"/>
    <property type="evidence" value="ECO:0007669"/>
    <property type="project" value="InterPro"/>
</dbReference>